<feature type="region of interest" description="Disordered" evidence="1">
    <location>
        <begin position="89"/>
        <end position="131"/>
    </location>
</feature>
<evidence type="ECO:0000313" key="3">
    <source>
        <dbReference type="Proteomes" id="UP001359485"/>
    </source>
</evidence>
<sequence>MEETGKAWSLNRAVRGWACQAVRRVEAAAFTGEREGPTAEDEDRLKGRNGESQREKEREIDNRLVAQQRKHSAAATATAAVVAAANATSSHHCSPSTTPLTDTTPTAAGSPGALRPSDWETISDSEKFVPL</sequence>
<evidence type="ECO:0000313" key="2">
    <source>
        <dbReference type="EMBL" id="KAK6631498.1"/>
    </source>
</evidence>
<dbReference type="Proteomes" id="UP001359485">
    <property type="component" value="Unassembled WGS sequence"/>
</dbReference>
<gene>
    <name evidence="2" type="ORF">RUM44_006025</name>
</gene>
<proteinExistence type="predicted"/>
<reference evidence="2 3" key="1">
    <citation type="submission" date="2023-09" db="EMBL/GenBank/DDBJ databases">
        <title>Genomes of two closely related lineages of the louse Polyplax serrata with different host specificities.</title>
        <authorList>
            <person name="Martinu J."/>
            <person name="Tarabai H."/>
            <person name="Stefka J."/>
            <person name="Hypsa V."/>
        </authorList>
    </citation>
    <scope>NUCLEOTIDE SEQUENCE [LARGE SCALE GENOMIC DNA]</scope>
    <source>
        <strain evidence="2">98ZLc_SE</strain>
    </source>
</reference>
<protein>
    <submittedName>
        <fullName evidence="2">Uncharacterized protein</fullName>
    </submittedName>
</protein>
<evidence type="ECO:0000256" key="1">
    <source>
        <dbReference type="SAM" id="MobiDB-lite"/>
    </source>
</evidence>
<feature type="compositionally biased region" description="Basic and acidic residues" evidence="1">
    <location>
        <begin position="32"/>
        <end position="60"/>
    </location>
</feature>
<feature type="region of interest" description="Disordered" evidence="1">
    <location>
        <begin position="28"/>
        <end position="60"/>
    </location>
</feature>
<dbReference type="EMBL" id="JAWJWF010000006">
    <property type="protein sequence ID" value="KAK6631498.1"/>
    <property type="molecule type" value="Genomic_DNA"/>
</dbReference>
<name>A0ABR1AYR5_POLSC</name>
<accession>A0ABR1AYR5</accession>
<organism evidence="2 3">
    <name type="scientific">Polyplax serrata</name>
    <name type="common">Common mouse louse</name>
    <dbReference type="NCBI Taxonomy" id="468196"/>
    <lineage>
        <taxon>Eukaryota</taxon>
        <taxon>Metazoa</taxon>
        <taxon>Ecdysozoa</taxon>
        <taxon>Arthropoda</taxon>
        <taxon>Hexapoda</taxon>
        <taxon>Insecta</taxon>
        <taxon>Pterygota</taxon>
        <taxon>Neoptera</taxon>
        <taxon>Paraneoptera</taxon>
        <taxon>Psocodea</taxon>
        <taxon>Troctomorpha</taxon>
        <taxon>Phthiraptera</taxon>
        <taxon>Anoplura</taxon>
        <taxon>Polyplacidae</taxon>
        <taxon>Polyplax</taxon>
    </lineage>
</organism>
<comment type="caution">
    <text evidence="2">The sequence shown here is derived from an EMBL/GenBank/DDBJ whole genome shotgun (WGS) entry which is preliminary data.</text>
</comment>
<feature type="compositionally biased region" description="Low complexity" evidence="1">
    <location>
        <begin position="89"/>
        <end position="106"/>
    </location>
</feature>
<keyword evidence="3" id="KW-1185">Reference proteome</keyword>